<evidence type="ECO:0000256" key="5">
    <source>
        <dbReference type="PROSITE-ProRule" id="PRU10141"/>
    </source>
</evidence>
<dbReference type="Gene3D" id="3.30.200.20">
    <property type="entry name" value="Phosphorylase Kinase, domain 1"/>
    <property type="match status" value="1"/>
</dbReference>
<dbReference type="Gene3D" id="1.10.510.10">
    <property type="entry name" value="Transferase(Phosphotransferase) domain 1"/>
    <property type="match status" value="1"/>
</dbReference>
<dbReference type="InterPro" id="IPR000719">
    <property type="entry name" value="Prot_kinase_dom"/>
</dbReference>
<dbReference type="PANTHER" id="PTHR43289:SF34">
    <property type="entry name" value="SERINE_THREONINE-PROTEIN KINASE YBDM-RELATED"/>
    <property type="match status" value="1"/>
</dbReference>
<dbReference type="InterPro" id="IPR008271">
    <property type="entry name" value="Ser/Thr_kinase_AS"/>
</dbReference>
<name>A0AAW6TXX7_9BACT</name>
<feature type="domain" description="Protein kinase" evidence="7">
    <location>
        <begin position="54"/>
        <end position="317"/>
    </location>
</feature>
<evidence type="ECO:0000259" key="7">
    <source>
        <dbReference type="PROSITE" id="PS50011"/>
    </source>
</evidence>
<dbReference type="PROSITE" id="PS00108">
    <property type="entry name" value="PROTEIN_KINASE_ST"/>
    <property type="match status" value="1"/>
</dbReference>
<evidence type="ECO:0000313" key="9">
    <source>
        <dbReference type="Proteomes" id="UP001431776"/>
    </source>
</evidence>
<dbReference type="AlphaFoldDB" id="A0AAW6TXX7"/>
<evidence type="ECO:0000256" key="6">
    <source>
        <dbReference type="SAM" id="Phobius"/>
    </source>
</evidence>
<keyword evidence="1 8" id="KW-0808">Transferase</keyword>
<dbReference type="InterPro" id="IPR011009">
    <property type="entry name" value="Kinase-like_dom_sf"/>
</dbReference>
<keyword evidence="9" id="KW-1185">Reference proteome</keyword>
<evidence type="ECO:0000313" key="8">
    <source>
        <dbReference type="EMBL" id="MDI6450593.1"/>
    </source>
</evidence>
<feature type="transmembrane region" description="Helical" evidence="6">
    <location>
        <begin position="371"/>
        <end position="392"/>
    </location>
</feature>
<evidence type="ECO:0000256" key="1">
    <source>
        <dbReference type="ARBA" id="ARBA00022679"/>
    </source>
</evidence>
<dbReference type="EMBL" id="JASCXX010000022">
    <property type="protein sequence ID" value="MDI6450593.1"/>
    <property type="molecule type" value="Genomic_DNA"/>
</dbReference>
<dbReference type="Pfam" id="PF00069">
    <property type="entry name" value="Pkinase"/>
    <property type="match status" value="1"/>
</dbReference>
<dbReference type="GO" id="GO:0005524">
    <property type="term" value="F:ATP binding"/>
    <property type="evidence" value="ECO:0007669"/>
    <property type="project" value="UniProtKB-UniRule"/>
</dbReference>
<dbReference type="PROSITE" id="PS50011">
    <property type="entry name" value="PROTEIN_KINASE_DOM"/>
    <property type="match status" value="1"/>
</dbReference>
<evidence type="ECO:0000256" key="4">
    <source>
        <dbReference type="ARBA" id="ARBA00022840"/>
    </source>
</evidence>
<dbReference type="SMART" id="SM00220">
    <property type="entry name" value="S_TKc"/>
    <property type="match status" value="1"/>
</dbReference>
<dbReference type="PANTHER" id="PTHR43289">
    <property type="entry name" value="MITOGEN-ACTIVATED PROTEIN KINASE KINASE KINASE 20-RELATED"/>
    <property type="match status" value="1"/>
</dbReference>
<accession>A0AAW6TXX7</accession>
<dbReference type="CDD" id="cd14014">
    <property type="entry name" value="STKc_PknB_like"/>
    <property type="match status" value="1"/>
</dbReference>
<sequence length="496" mass="53240">MTGRDERGVMDDAQFEASLVAGETQIVEPQAMKAGAPSGSPRQPPWAGKVLGHFKLLRLIGEGKMGRVIQARDINLQRIVALKVLCKRLPGIDAAKRVDQFFREARSAAQIDHPNVVHVYEINQHDGWWYIAMEMLEGGNLAQAIKAAGPLPAHKACAFLADAAAALAVAHEMGILHRDIKPTNLMLTRQGRCKVTDFGLVHVDDPNDPFHFTHSAVGSPLFMAPEMILRREQTPAIDVYSLGTTLFCALTGRAPYTGKSLEEVLKQHVKAPVPDLRTYLPNCSQSLATLVARTLAKSPADRPAAGEMSSALRAEAISGSVVESGMLSSGASSLLRELMGSGVADSAIGTQIAAALEQRPQETPLTWRRRIAIGAGIAVVALILVLAGLYGLAGRLGGKAAPDPANLARRFPDAPENLGVLPASSVPTYVQPDWDDPPAFSWVRQIDPGDARFVASRRGRYFYPIDAPQAILIRAEDFVGYRTVDAALANGKTPAP</sequence>
<dbReference type="Proteomes" id="UP001431776">
    <property type="component" value="Unassembled WGS sequence"/>
</dbReference>
<reference evidence="8" key="1">
    <citation type="submission" date="2023-05" db="EMBL/GenBank/DDBJ databases">
        <title>Anaerotaeda fermentans gen. nov., sp. nov., a novel anaerobic planctomycete of the new family within the order Sedimentisphaerales isolated from Taman Peninsula, Russia.</title>
        <authorList>
            <person name="Khomyakova M.A."/>
            <person name="Merkel A.Y."/>
            <person name="Slobodkin A.I."/>
        </authorList>
    </citation>
    <scope>NUCLEOTIDE SEQUENCE</scope>
    <source>
        <strain evidence="8">M17dextr</strain>
    </source>
</reference>
<dbReference type="SUPFAM" id="SSF56112">
    <property type="entry name" value="Protein kinase-like (PK-like)"/>
    <property type="match status" value="1"/>
</dbReference>
<dbReference type="RefSeq" id="WP_349246003.1">
    <property type="nucleotide sequence ID" value="NZ_JASCXX010000022.1"/>
</dbReference>
<dbReference type="GO" id="GO:0004674">
    <property type="term" value="F:protein serine/threonine kinase activity"/>
    <property type="evidence" value="ECO:0007669"/>
    <property type="project" value="UniProtKB-EC"/>
</dbReference>
<feature type="binding site" evidence="5">
    <location>
        <position position="83"/>
    </location>
    <ligand>
        <name>ATP</name>
        <dbReference type="ChEBI" id="CHEBI:30616"/>
    </ligand>
</feature>
<comment type="caution">
    <text evidence="8">The sequence shown here is derived from an EMBL/GenBank/DDBJ whole genome shotgun (WGS) entry which is preliminary data.</text>
</comment>
<evidence type="ECO:0000256" key="2">
    <source>
        <dbReference type="ARBA" id="ARBA00022741"/>
    </source>
</evidence>
<protein>
    <submittedName>
        <fullName evidence="8">Serine/threonine-protein kinase</fullName>
        <ecNumber evidence="8">2.7.11.1</ecNumber>
    </submittedName>
</protein>
<dbReference type="EC" id="2.7.11.1" evidence="8"/>
<dbReference type="InterPro" id="IPR017441">
    <property type="entry name" value="Protein_kinase_ATP_BS"/>
</dbReference>
<gene>
    <name evidence="8" type="ORF">QJ522_16165</name>
</gene>
<keyword evidence="2 5" id="KW-0547">Nucleotide-binding</keyword>
<keyword evidence="6" id="KW-0472">Membrane</keyword>
<evidence type="ECO:0000256" key="3">
    <source>
        <dbReference type="ARBA" id="ARBA00022777"/>
    </source>
</evidence>
<dbReference type="PROSITE" id="PS00107">
    <property type="entry name" value="PROTEIN_KINASE_ATP"/>
    <property type="match status" value="1"/>
</dbReference>
<keyword evidence="6" id="KW-0812">Transmembrane</keyword>
<keyword evidence="4 5" id="KW-0067">ATP-binding</keyword>
<keyword evidence="3 8" id="KW-0418">Kinase</keyword>
<keyword evidence="6" id="KW-1133">Transmembrane helix</keyword>
<organism evidence="8 9">
    <name type="scientific">Anaerobaca lacustris</name>
    <dbReference type="NCBI Taxonomy" id="3044600"/>
    <lineage>
        <taxon>Bacteria</taxon>
        <taxon>Pseudomonadati</taxon>
        <taxon>Planctomycetota</taxon>
        <taxon>Phycisphaerae</taxon>
        <taxon>Sedimentisphaerales</taxon>
        <taxon>Anaerobacaceae</taxon>
        <taxon>Anaerobaca</taxon>
    </lineage>
</organism>
<proteinExistence type="predicted"/>